<comment type="caution">
    <text evidence="1">The sequence shown here is derived from an EMBL/GenBank/DDBJ whole genome shotgun (WGS) entry which is preliminary data.</text>
</comment>
<dbReference type="EMBL" id="BTRK01000006">
    <property type="protein sequence ID" value="GMR58782.1"/>
    <property type="molecule type" value="Genomic_DNA"/>
</dbReference>
<sequence>MGMHFMKGAGREGKSPPFSSLLPFLSLDCSLLVTMGESARFYFLCFHNHRPSACCLKGLRNMVTCRLRNECTSSLFSLR</sequence>
<proteinExistence type="predicted"/>
<organism evidence="1 2">
    <name type="scientific">Pristionchus mayeri</name>
    <dbReference type="NCBI Taxonomy" id="1317129"/>
    <lineage>
        <taxon>Eukaryota</taxon>
        <taxon>Metazoa</taxon>
        <taxon>Ecdysozoa</taxon>
        <taxon>Nematoda</taxon>
        <taxon>Chromadorea</taxon>
        <taxon>Rhabditida</taxon>
        <taxon>Rhabditina</taxon>
        <taxon>Diplogasteromorpha</taxon>
        <taxon>Diplogasteroidea</taxon>
        <taxon>Neodiplogasteridae</taxon>
        <taxon>Pristionchus</taxon>
    </lineage>
</organism>
<dbReference type="Proteomes" id="UP001328107">
    <property type="component" value="Unassembled WGS sequence"/>
</dbReference>
<name>A0AAN5IAG7_9BILA</name>
<accession>A0AAN5IAG7</accession>
<reference evidence="2" key="1">
    <citation type="submission" date="2022-10" db="EMBL/GenBank/DDBJ databases">
        <title>Genome assembly of Pristionchus species.</title>
        <authorList>
            <person name="Yoshida K."/>
            <person name="Sommer R.J."/>
        </authorList>
    </citation>
    <scope>NUCLEOTIDE SEQUENCE [LARGE SCALE GENOMIC DNA]</scope>
    <source>
        <strain evidence="2">RS5460</strain>
    </source>
</reference>
<dbReference type="AlphaFoldDB" id="A0AAN5IAG7"/>
<evidence type="ECO:0000313" key="2">
    <source>
        <dbReference type="Proteomes" id="UP001328107"/>
    </source>
</evidence>
<gene>
    <name evidence="1" type="ORF">PMAYCL1PPCAC_28977</name>
</gene>
<keyword evidence="2" id="KW-1185">Reference proteome</keyword>
<protein>
    <submittedName>
        <fullName evidence="1">Uncharacterized protein</fullName>
    </submittedName>
</protein>
<evidence type="ECO:0000313" key="1">
    <source>
        <dbReference type="EMBL" id="GMR58782.1"/>
    </source>
</evidence>